<keyword evidence="2" id="KW-1185">Reference proteome</keyword>
<dbReference type="RefSeq" id="WP_282908562.1">
    <property type="nucleotide sequence ID" value="NZ_JAGRPV010000001.1"/>
</dbReference>
<name>A0ABT6TFR3_9BACL</name>
<dbReference type="Proteomes" id="UP001161691">
    <property type="component" value="Unassembled WGS sequence"/>
</dbReference>
<protein>
    <submittedName>
        <fullName evidence="1">YbjN domain-containing protein</fullName>
    </submittedName>
</protein>
<sequence>MDNYTNARDLAELGFLQQALEEAGMPARLIEPNEEVPIPALLATPDTDDESGERYLTFNFVPLDDEDIGDIRLLQLYTIVAPVVVSTARTGLAELLMAVNSRLPLGHFSLNEAGELYYRYVWAVGSAHKLPQPEALHVIDLFLMTLGMFASTIGEVASGSRAANEAIAALNS</sequence>
<proteinExistence type="predicted"/>
<reference evidence="1" key="1">
    <citation type="submission" date="2023-04" db="EMBL/GenBank/DDBJ databases">
        <title>Comparative genomic analysis of Cohnella hashimotonis sp. nov., isolated from the International Space Station.</title>
        <authorList>
            <person name="Venkateswaran K."/>
            <person name="Simpson A."/>
        </authorList>
    </citation>
    <scope>NUCLEOTIDE SEQUENCE</scope>
    <source>
        <strain evidence="1">F6_2S_P_1</strain>
    </source>
</reference>
<dbReference type="InterPro" id="IPR019660">
    <property type="entry name" value="Put_sensory_transdc_reg_YbjN"/>
</dbReference>
<dbReference type="EMBL" id="JAGRPV010000001">
    <property type="protein sequence ID" value="MDI4645656.1"/>
    <property type="molecule type" value="Genomic_DNA"/>
</dbReference>
<accession>A0ABT6TFR3</accession>
<dbReference type="Pfam" id="PF10722">
    <property type="entry name" value="YbjN"/>
    <property type="match status" value="1"/>
</dbReference>
<evidence type="ECO:0000313" key="1">
    <source>
        <dbReference type="EMBL" id="MDI4645656.1"/>
    </source>
</evidence>
<gene>
    <name evidence="1" type="ORF">KB449_11815</name>
</gene>
<comment type="caution">
    <text evidence="1">The sequence shown here is derived from an EMBL/GenBank/DDBJ whole genome shotgun (WGS) entry which is preliminary data.</text>
</comment>
<organism evidence="1 2">
    <name type="scientific">Cohnella hashimotonis</name>
    <dbReference type="NCBI Taxonomy" id="2826895"/>
    <lineage>
        <taxon>Bacteria</taxon>
        <taxon>Bacillati</taxon>
        <taxon>Bacillota</taxon>
        <taxon>Bacilli</taxon>
        <taxon>Bacillales</taxon>
        <taxon>Paenibacillaceae</taxon>
        <taxon>Cohnella</taxon>
    </lineage>
</organism>
<evidence type="ECO:0000313" key="2">
    <source>
        <dbReference type="Proteomes" id="UP001161691"/>
    </source>
</evidence>